<dbReference type="AlphaFoldDB" id="A0A4U5MSG1"/>
<gene>
    <name evidence="1" type="ORF">L596_020080</name>
</gene>
<protein>
    <submittedName>
        <fullName evidence="1">Uncharacterized protein</fullName>
    </submittedName>
</protein>
<evidence type="ECO:0000313" key="1">
    <source>
        <dbReference type="EMBL" id="TKR72667.1"/>
    </source>
</evidence>
<name>A0A4U5MSG1_STECR</name>
<organism evidence="1 2">
    <name type="scientific">Steinernema carpocapsae</name>
    <name type="common">Entomopathogenic nematode</name>
    <dbReference type="NCBI Taxonomy" id="34508"/>
    <lineage>
        <taxon>Eukaryota</taxon>
        <taxon>Metazoa</taxon>
        <taxon>Ecdysozoa</taxon>
        <taxon>Nematoda</taxon>
        <taxon>Chromadorea</taxon>
        <taxon>Rhabditida</taxon>
        <taxon>Tylenchina</taxon>
        <taxon>Panagrolaimomorpha</taxon>
        <taxon>Strongyloidoidea</taxon>
        <taxon>Steinernematidae</taxon>
        <taxon>Steinernema</taxon>
    </lineage>
</organism>
<keyword evidence="2" id="KW-1185">Reference proteome</keyword>
<comment type="caution">
    <text evidence="1">The sequence shown here is derived from an EMBL/GenBank/DDBJ whole genome shotgun (WGS) entry which is preliminary data.</text>
</comment>
<reference evidence="1 2" key="2">
    <citation type="journal article" date="2019" name="G3 (Bethesda)">
        <title>Hybrid Assembly of the Genome of the Entomopathogenic Nematode Steinernema carpocapsae Identifies the X-Chromosome.</title>
        <authorList>
            <person name="Serra L."/>
            <person name="Macchietto M."/>
            <person name="Macias-Munoz A."/>
            <person name="McGill C.J."/>
            <person name="Rodriguez I.M."/>
            <person name="Rodriguez B."/>
            <person name="Murad R."/>
            <person name="Mortazavi A."/>
        </authorList>
    </citation>
    <scope>NUCLEOTIDE SEQUENCE [LARGE SCALE GENOMIC DNA]</scope>
    <source>
        <strain evidence="1 2">ALL</strain>
    </source>
</reference>
<dbReference type="EMBL" id="AZBU02000006">
    <property type="protein sequence ID" value="TKR72667.1"/>
    <property type="molecule type" value="Genomic_DNA"/>
</dbReference>
<reference evidence="1 2" key="1">
    <citation type="journal article" date="2015" name="Genome Biol.">
        <title>Comparative genomics of Steinernema reveals deeply conserved gene regulatory networks.</title>
        <authorList>
            <person name="Dillman A.R."/>
            <person name="Macchietto M."/>
            <person name="Porter C.F."/>
            <person name="Rogers A."/>
            <person name="Williams B."/>
            <person name="Antoshechkin I."/>
            <person name="Lee M.M."/>
            <person name="Goodwin Z."/>
            <person name="Lu X."/>
            <person name="Lewis E.E."/>
            <person name="Goodrich-Blair H."/>
            <person name="Stock S.P."/>
            <person name="Adams B.J."/>
            <person name="Sternberg P.W."/>
            <person name="Mortazavi A."/>
        </authorList>
    </citation>
    <scope>NUCLEOTIDE SEQUENCE [LARGE SCALE GENOMIC DNA]</scope>
    <source>
        <strain evidence="1 2">ALL</strain>
    </source>
</reference>
<proteinExistence type="predicted"/>
<accession>A0A4U5MSG1</accession>
<dbReference type="Proteomes" id="UP000298663">
    <property type="component" value="Unassembled WGS sequence"/>
</dbReference>
<evidence type="ECO:0000313" key="2">
    <source>
        <dbReference type="Proteomes" id="UP000298663"/>
    </source>
</evidence>
<sequence>MLLSFSFDFVAQIIHRYSLDSTLPSRRLRITFSDRFRFEQHYAASLLYPSFYCILIPGDNRRIHVHVDDHMLDMTFAN</sequence>